<protein>
    <submittedName>
        <fullName evidence="2">Uncharacterized protein</fullName>
    </submittedName>
</protein>
<reference evidence="2 3" key="1">
    <citation type="submission" date="2019-02" db="EMBL/GenBank/DDBJ databases">
        <title>Genome sequencing of the rare red list fungi Bondarzewia mesenterica.</title>
        <authorList>
            <person name="Buettner E."/>
            <person name="Kellner H."/>
        </authorList>
    </citation>
    <scope>NUCLEOTIDE SEQUENCE [LARGE SCALE GENOMIC DNA]</scope>
    <source>
        <strain evidence="2 3">DSM 108281</strain>
    </source>
</reference>
<proteinExistence type="predicted"/>
<keyword evidence="3" id="KW-1185">Reference proteome</keyword>
<sequence length="193" mass="19719">MTSPSKPVNITSPRIPLRGGLDSTPSGSPFTGAAATPDLRALRAQYAGTPPPPNIPPRLSVSNNPAVPSSGTLTPRASEPLPLGGTASETRSVAVGGISARRPAGLGVSVSGTPGGGSDGNPVDIDDLADEEKAKILRRHLVSREERGGGARPGTNGSEEGMSRKSSVGEFRLRRKDTEAFPVPYHAPGADVT</sequence>
<dbReference type="AlphaFoldDB" id="A0A4S4LBQ6"/>
<dbReference type="Proteomes" id="UP000310158">
    <property type="component" value="Unassembled WGS sequence"/>
</dbReference>
<dbReference type="OrthoDB" id="10431376at2759"/>
<feature type="region of interest" description="Disordered" evidence="1">
    <location>
        <begin position="141"/>
        <end position="193"/>
    </location>
</feature>
<comment type="caution">
    <text evidence="2">The sequence shown here is derived from an EMBL/GenBank/DDBJ whole genome shotgun (WGS) entry which is preliminary data.</text>
</comment>
<evidence type="ECO:0000256" key="1">
    <source>
        <dbReference type="SAM" id="MobiDB-lite"/>
    </source>
</evidence>
<organism evidence="2 3">
    <name type="scientific">Bondarzewia mesenterica</name>
    <dbReference type="NCBI Taxonomy" id="1095465"/>
    <lineage>
        <taxon>Eukaryota</taxon>
        <taxon>Fungi</taxon>
        <taxon>Dikarya</taxon>
        <taxon>Basidiomycota</taxon>
        <taxon>Agaricomycotina</taxon>
        <taxon>Agaricomycetes</taxon>
        <taxon>Russulales</taxon>
        <taxon>Bondarzewiaceae</taxon>
        <taxon>Bondarzewia</taxon>
    </lineage>
</organism>
<feature type="compositionally biased region" description="Polar residues" evidence="1">
    <location>
        <begin position="1"/>
        <end position="12"/>
    </location>
</feature>
<evidence type="ECO:0000313" key="3">
    <source>
        <dbReference type="Proteomes" id="UP000310158"/>
    </source>
</evidence>
<evidence type="ECO:0000313" key="2">
    <source>
        <dbReference type="EMBL" id="THH09144.1"/>
    </source>
</evidence>
<accession>A0A4S4LBQ6</accession>
<feature type="region of interest" description="Disordered" evidence="1">
    <location>
        <begin position="1"/>
        <end position="126"/>
    </location>
</feature>
<feature type="compositionally biased region" description="Polar residues" evidence="1">
    <location>
        <begin position="60"/>
        <end position="75"/>
    </location>
</feature>
<name>A0A4S4LBQ6_9AGAM</name>
<gene>
    <name evidence="2" type="ORF">EW146_g8775</name>
</gene>
<dbReference type="EMBL" id="SGPL01000653">
    <property type="protein sequence ID" value="THH09144.1"/>
    <property type="molecule type" value="Genomic_DNA"/>
</dbReference>